<accession>A0AAD6MEW6</accession>
<proteinExistence type="predicted"/>
<organism evidence="1 2">
    <name type="scientific">Populus alba x Populus x berolinensis</name>
    <dbReference type="NCBI Taxonomy" id="444605"/>
    <lineage>
        <taxon>Eukaryota</taxon>
        <taxon>Viridiplantae</taxon>
        <taxon>Streptophyta</taxon>
        <taxon>Embryophyta</taxon>
        <taxon>Tracheophyta</taxon>
        <taxon>Spermatophyta</taxon>
        <taxon>Magnoliopsida</taxon>
        <taxon>eudicotyledons</taxon>
        <taxon>Gunneridae</taxon>
        <taxon>Pentapetalae</taxon>
        <taxon>rosids</taxon>
        <taxon>fabids</taxon>
        <taxon>Malpighiales</taxon>
        <taxon>Salicaceae</taxon>
        <taxon>Saliceae</taxon>
        <taxon>Populus</taxon>
    </lineage>
</organism>
<gene>
    <name evidence="1" type="ORF">NC653_022322</name>
</gene>
<keyword evidence="2" id="KW-1185">Reference proteome</keyword>
<sequence>MLYCYDTLLENVSDPSLIDFSHHKVSKKERYTPSFCRFKVESSGSWGLAGNLMMGTHGISAEFSHTLFYYMKK</sequence>
<evidence type="ECO:0000313" key="1">
    <source>
        <dbReference type="EMBL" id="KAJ6984057.1"/>
    </source>
</evidence>
<protein>
    <submittedName>
        <fullName evidence="1">Pheophorbide a oxygenase</fullName>
    </submittedName>
</protein>
<name>A0AAD6MEW6_9ROSI</name>
<dbReference type="AlphaFoldDB" id="A0AAD6MEW6"/>
<reference evidence="1" key="1">
    <citation type="journal article" date="2023" name="Mol. Ecol. Resour.">
        <title>Chromosome-level genome assembly of a triploid poplar Populus alba 'Berolinensis'.</title>
        <authorList>
            <person name="Chen S."/>
            <person name="Yu Y."/>
            <person name="Wang X."/>
            <person name="Wang S."/>
            <person name="Zhang T."/>
            <person name="Zhou Y."/>
            <person name="He R."/>
            <person name="Meng N."/>
            <person name="Wang Y."/>
            <person name="Liu W."/>
            <person name="Liu Z."/>
            <person name="Liu J."/>
            <person name="Guo Q."/>
            <person name="Huang H."/>
            <person name="Sederoff R.R."/>
            <person name="Wang G."/>
            <person name="Qu G."/>
            <person name="Chen S."/>
        </authorList>
    </citation>
    <scope>NUCLEOTIDE SEQUENCE</scope>
    <source>
        <strain evidence="1">SC-2020</strain>
    </source>
</reference>
<dbReference type="Proteomes" id="UP001164929">
    <property type="component" value="Chromosome 9"/>
</dbReference>
<comment type="caution">
    <text evidence="1">The sequence shown here is derived from an EMBL/GenBank/DDBJ whole genome shotgun (WGS) entry which is preliminary data.</text>
</comment>
<dbReference type="EMBL" id="JAQIZT010000009">
    <property type="protein sequence ID" value="KAJ6984057.1"/>
    <property type="molecule type" value="Genomic_DNA"/>
</dbReference>
<evidence type="ECO:0000313" key="2">
    <source>
        <dbReference type="Proteomes" id="UP001164929"/>
    </source>
</evidence>